<proteinExistence type="predicted"/>
<dbReference type="Proteomes" id="UP000295164">
    <property type="component" value="Unassembled WGS sequence"/>
</dbReference>
<keyword evidence="2" id="KW-1185">Reference proteome</keyword>
<dbReference type="AlphaFoldDB" id="A0A4R4E3I4"/>
<organism evidence="1 2">
    <name type="scientific">Flaviaesturariibacter aridisoli</name>
    <dbReference type="NCBI Taxonomy" id="2545761"/>
    <lineage>
        <taxon>Bacteria</taxon>
        <taxon>Pseudomonadati</taxon>
        <taxon>Bacteroidota</taxon>
        <taxon>Chitinophagia</taxon>
        <taxon>Chitinophagales</taxon>
        <taxon>Chitinophagaceae</taxon>
        <taxon>Flaviaestuariibacter</taxon>
    </lineage>
</organism>
<evidence type="ECO:0000313" key="1">
    <source>
        <dbReference type="EMBL" id="TCZ74076.1"/>
    </source>
</evidence>
<sequence length="120" mass="13620">MKTSYNYEIVWQKYLPVIRIVMKRALTGSQVLKLNANDFERIGLTRKSGYKFDIRICNGKTTEVIIDHPLASSLAQVLLNDSAVGTLISDREFELSLSSRYELTICQTSDETVPRSDDQS</sequence>
<dbReference type="RefSeq" id="WP_131850675.1">
    <property type="nucleotide sequence ID" value="NZ_SKFH01000003.1"/>
</dbReference>
<reference evidence="1 2" key="1">
    <citation type="submission" date="2019-03" db="EMBL/GenBank/DDBJ databases">
        <authorList>
            <person name="Kim M.K.M."/>
        </authorList>
    </citation>
    <scope>NUCLEOTIDE SEQUENCE [LARGE SCALE GENOMIC DNA]</scope>
    <source>
        <strain evidence="1 2">17J68-15</strain>
    </source>
</reference>
<name>A0A4R4E3I4_9BACT</name>
<accession>A0A4R4E3I4</accession>
<dbReference type="EMBL" id="SKFH01000003">
    <property type="protein sequence ID" value="TCZ74076.1"/>
    <property type="molecule type" value="Genomic_DNA"/>
</dbReference>
<protein>
    <submittedName>
        <fullName evidence="1">Uncharacterized protein</fullName>
    </submittedName>
</protein>
<comment type="caution">
    <text evidence="1">The sequence shown here is derived from an EMBL/GenBank/DDBJ whole genome shotgun (WGS) entry which is preliminary data.</text>
</comment>
<gene>
    <name evidence="1" type="ORF">E0486_03090</name>
</gene>
<dbReference type="OrthoDB" id="668586at2"/>
<evidence type="ECO:0000313" key="2">
    <source>
        <dbReference type="Proteomes" id="UP000295164"/>
    </source>
</evidence>